<accession>A0A371IKR3</accession>
<dbReference type="STRING" id="1871336.BBG48_05620"/>
<dbReference type="GO" id="GO:0005840">
    <property type="term" value="C:ribosome"/>
    <property type="evidence" value="ECO:0007669"/>
    <property type="project" value="UniProtKB-KW"/>
</dbReference>
<dbReference type="Gene3D" id="3.30.1330.30">
    <property type="match status" value="1"/>
</dbReference>
<reference evidence="2" key="2">
    <citation type="submission" date="2018-07" db="EMBL/GenBank/DDBJ databases">
        <authorList>
            <person name="Quirk P.G."/>
            <person name="Krulwich T.A."/>
        </authorList>
    </citation>
    <scope>NUCLEOTIDE SEQUENCE</scope>
    <source>
        <strain evidence="2">CCRI-22567</strain>
    </source>
</reference>
<dbReference type="Pfam" id="PF01248">
    <property type="entry name" value="Ribosomal_L7Ae"/>
    <property type="match status" value="1"/>
</dbReference>
<dbReference type="Proteomes" id="UP000319424">
    <property type="component" value="Unassembled WGS sequence"/>
</dbReference>
<sequence>MNKAKIQTLLGFAMKSGKLSLGENAVLETIKFGKAKIVFIASDASQNTSKRLLDKSNYRHIPVCMDLDRYELGKAIGREYCMSIALKDKNFALGIKKEMGGNAIEEKEDICNS</sequence>
<reference evidence="2 4" key="1">
    <citation type="journal article" date="2016" name="Genome Announc.">
        <title>Draft Genome Sequence of Criibacterium bergeronii gen. nov., sp. nov., Strain CCRI-22567T, Isolated from a Vaginal Sample from a Woman with Bacterial Vaginosis.</title>
        <authorList>
            <person name="Maheux A.F."/>
            <person name="Berube E."/>
            <person name="Boudreau D.K."/>
            <person name="Raymond F."/>
            <person name="Corbeil J."/>
            <person name="Roy P.H."/>
            <person name="Boissinot M."/>
            <person name="Omar R.F."/>
        </authorList>
    </citation>
    <scope>NUCLEOTIDE SEQUENCE [LARGE SCALE GENOMIC DNA]</scope>
    <source>
        <strain evidence="2 4">CCRI-22567</strain>
    </source>
</reference>
<feature type="domain" description="Ribosomal protein eL8/eL30/eS12/Gadd45" evidence="1">
    <location>
        <begin position="5"/>
        <end position="86"/>
    </location>
</feature>
<dbReference type="Proteomes" id="UP000093352">
    <property type="component" value="Unassembled WGS sequence"/>
</dbReference>
<dbReference type="AlphaFoldDB" id="A0A371IKR3"/>
<evidence type="ECO:0000259" key="1">
    <source>
        <dbReference type="Pfam" id="PF01248"/>
    </source>
</evidence>
<dbReference type="SUPFAM" id="SSF55315">
    <property type="entry name" value="L30e-like"/>
    <property type="match status" value="1"/>
</dbReference>
<organism evidence="2 4">
    <name type="scientific">Criibacterium bergeronii</name>
    <dbReference type="NCBI Taxonomy" id="1871336"/>
    <lineage>
        <taxon>Bacteria</taxon>
        <taxon>Bacillati</taxon>
        <taxon>Bacillota</taxon>
        <taxon>Clostridia</taxon>
        <taxon>Peptostreptococcales</taxon>
        <taxon>Filifactoraceae</taxon>
        <taxon>Criibacterium</taxon>
    </lineage>
</organism>
<keyword evidence="2" id="KW-0687">Ribonucleoprotein</keyword>
<dbReference type="OrthoDB" id="9794863at2"/>
<protein>
    <submittedName>
        <fullName evidence="2">50S ribosomal protein L7</fullName>
    </submittedName>
</protein>
<keyword evidence="4" id="KW-1185">Reference proteome</keyword>
<dbReference type="RefSeq" id="WP_068914080.1">
    <property type="nucleotide sequence ID" value="NZ_MBEW02000013.1"/>
</dbReference>
<gene>
    <name evidence="2" type="ORF">BBG48_006840</name>
    <name evidence="3" type="ORF">FL857_02610</name>
</gene>
<dbReference type="EMBL" id="MBEW02000013">
    <property type="protein sequence ID" value="RDY21061.1"/>
    <property type="molecule type" value="Genomic_DNA"/>
</dbReference>
<evidence type="ECO:0000313" key="2">
    <source>
        <dbReference type="EMBL" id="RDY21061.1"/>
    </source>
</evidence>
<dbReference type="InterPro" id="IPR029064">
    <property type="entry name" value="Ribosomal_eL30-like_sf"/>
</dbReference>
<evidence type="ECO:0000313" key="5">
    <source>
        <dbReference type="Proteomes" id="UP000319424"/>
    </source>
</evidence>
<name>A0A371IKR3_9FIRM</name>
<dbReference type="InterPro" id="IPR004038">
    <property type="entry name" value="Ribosomal_eL8/eL30/eS12/Gad45"/>
</dbReference>
<proteinExistence type="predicted"/>
<evidence type="ECO:0000313" key="3">
    <source>
        <dbReference type="EMBL" id="TRW28374.1"/>
    </source>
</evidence>
<keyword evidence="2" id="KW-0689">Ribosomal protein</keyword>
<evidence type="ECO:0000313" key="4">
    <source>
        <dbReference type="Proteomes" id="UP000093352"/>
    </source>
</evidence>
<comment type="caution">
    <text evidence="2">The sequence shown here is derived from an EMBL/GenBank/DDBJ whole genome shotgun (WGS) entry which is preliminary data.</text>
</comment>
<dbReference type="EMBL" id="VJXW01000002">
    <property type="protein sequence ID" value="TRW28374.1"/>
    <property type="molecule type" value="Genomic_DNA"/>
</dbReference>
<reference evidence="3 5" key="3">
    <citation type="submission" date="2019-07" db="EMBL/GenBank/DDBJ databases">
        <title>Criibacterium bergeronii gen. nov., sp. nov. isolated from human clinical samples.</title>
        <authorList>
            <person name="Maheux A.F."/>
            <person name="Boudreau D.K."/>
            <person name="Berube E."/>
            <person name="Brodeur S."/>
            <person name="Bernard K.A."/>
            <person name="Abed J.Y."/>
            <person name="Ducrey E."/>
            <person name="Guay E.F."/>
            <person name="Raymond F."/>
            <person name="Corbeil J."/>
            <person name="Domingo M.-C."/>
            <person name="Roy P.H."/>
            <person name="Boissinot M."/>
            <person name="Tocheva E.I."/>
            <person name="Omar R.F."/>
        </authorList>
    </citation>
    <scope>NUCLEOTIDE SEQUENCE [LARGE SCALE GENOMIC DNA]</scope>
    <source>
        <strain evidence="3 5">CCRI-24246</strain>
    </source>
</reference>